<proteinExistence type="predicted"/>
<reference evidence="2 3" key="1">
    <citation type="journal article" date="2023" name="Hortic Res">
        <title>The complete reference genome for grapevine (Vitis vinifera L.) genetics and breeding.</title>
        <authorList>
            <person name="Shi X."/>
            <person name="Cao S."/>
            <person name="Wang X."/>
            <person name="Huang S."/>
            <person name="Wang Y."/>
            <person name="Liu Z."/>
            <person name="Liu W."/>
            <person name="Leng X."/>
            <person name="Peng Y."/>
            <person name="Wang N."/>
            <person name="Wang Y."/>
            <person name="Ma Z."/>
            <person name="Xu X."/>
            <person name="Zhang F."/>
            <person name="Xue H."/>
            <person name="Zhong H."/>
            <person name="Wang Y."/>
            <person name="Zhang K."/>
            <person name="Velt A."/>
            <person name="Avia K."/>
            <person name="Holtgrawe D."/>
            <person name="Grimplet J."/>
            <person name="Matus J.T."/>
            <person name="Ware D."/>
            <person name="Wu X."/>
            <person name="Wang H."/>
            <person name="Liu C."/>
            <person name="Fang Y."/>
            <person name="Rustenholz C."/>
            <person name="Cheng Z."/>
            <person name="Xiao H."/>
            <person name="Zhou Y."/>
        </authorList>
    </citation>
    <scope>NUCLEOTIDE SEQUENCE [LARGE SCALE GENOMIC DNA]</scope>
    <source>
        <strain evidence="3">cv. Pinot noir / PN40024</strain>
        <tissue evidence="2">Leaf</tissue>
    </source>
</reference>
<keyword evidence="3" id="KW-1185">Reference proteome</keyword>
<evidence type="ECO:0000259" key="1">
    <source>
        <dbReference type="Pfam" id="PF00931"/>
    </source>
</evidence>
<dbReference type="EMBL" id="CP126652">
    <property type="protein sequence ID" value="WJZ88173.1"/>
    <property type="molecule type" value="Genomic_DNA"/>
</dbReference>
<organism evidence="2 3">
    <name type="scientific">Vitis vinifera</name>
    <name type="common">Grape</name>
    <dbReference type="NCBI Taxonomy" id="29760"/>
    <lineage>
        <taxon>Eukaryota</taxon>
        <taxon>Viridiplantae</taxon>
        <taxon>Streptophyta</taxon>
        <taxon>Embryophyta</taxon>
        <taxon>Tracheophyta</taxon>
        <taxon>Spermatophyta</taxon>
        <taxon>Magnoliopsida</taxon>
        <taxon>eudicotyledons</taxon>
        <taxon>Gunneridae</taxon>
        <taxon>Pentapetalae</taxon>
        <taxon>rosids</taxon>
        <taxon>Vitales</taxon>
        <taxon>Vitaceae</taxon>
        <taxon>Viteae</taxon>
        <taxon>Vitis</taxon>
    </lineage>
</organism>
<dbReference type="SUPFAM" id="SSF52540">
    <property type="entry name" value="P-loop containing nucleoside triphosphate hydrolases"/>
    <property type="match status" value="1"/>
</dbReference>
<dbReference type="InterPro" id="IPR002182">
    <property type="entry name" value="NB-ARC"/>
</dbReference>
<feature type="domain" description="NB-ARC" evidence="1">
    <location>
        <begin position="1"/>
        <end position="80"/>
    </location>
</feature>
<evidence type="ECO:0000313" key="3">
    <source>
        <dbReference type="Proteomes" id="UP001227230"/>
    </source>
</evidence>
<sequence>MGMQGIGKTTLANLIFNHKAVVDHFPFAAWRSDGYRFQLNNKGELLQSGRSQCSVWSNQYEMQRLIPFLINDRSLIVVDNWNFLVDDLEMLPDALNEDLVQPEGENKTPKDVAERCLNLLIGQGMVQVTKKKLNGNVKMVRLPDALRQYWSSKAQQATFLGVHTNTISDLSLGTNKIRRLVDHLDKEDISFDHIHGNHNTTSSTSLTPYYEDVLSFLSFDTREEVGNFLRQSISSGCLIPCTARA</sequence>
<dbReference type="InterPro" id="IPR027417">
    <property type="entry name" value="P-loop_NTPase"/>
</dbReference>
<protein>
    <recommendedName>
        <fullName evidence="1">NB-ARC domain-containing protein</fullName>
    </recommendedName>
</protein>
<evidence type="ECO:0000313" key="2">
    <source>
        <dbReference type="EMBL" id="WJZ88173.1"/>
    </source>
</evidence>
<name>A0ABY9BYX3_VITVI</name>
<dbReference type="Pfam" id="PF00931">
    <property type="entry name" value="NB-ARC"/>
    <property type="match status" value="1"/>
</dbReference>
<gene>
    <name evidence="2" type="ORF">VitviT2T_007501</name>
</gene>
<dbReference type="Proteomes" id="UP001227230">
    <property type="component" value="Chromosome 5"/>
</dbReference>
<accession>A0ABY9BYX3</accession>
<dbReference type="Gene3D" id="3.40.50.300">
    <property type="entry name" value="P-loop containing nucleotide triphosphate hydrolases"/>
    <property type="match status" value="1"/>
</dbReference>